<feature type="signal peptide" evidence="2">
    <location>
        <begin position="1"/>
        <end position="21"/>
    </location>
</feature>
<evidence type="ECO:0000313" key="4">
    <source>
        <dbReference type="Proteomes" id="UP000637774"/>
    </source>
</evidence>
<organism evidence="3 4">
    <name type="scientific">Hymenobacter frigidus</name>
    <dbReference type="NCBI Taxonomy" id="1524095"/>
    <lineage>
        <taxon>Bacteria</taxon>
        <taxon>Pseudomonadati</taxon>
        <taxon>Bacteroidota</taxon>
        <taxon>Cytophagia</taxon>
        <taxon>Cytophagales</taxon>
        <taxon>Hymenobacteraceae</taxon>
        <taxon>Hymenobacter</taxon>
    </lineage>
</organism>
<dbReference type="EMBL" id="BMGY01000006">
    <property type="protein sequence ID" value="GGH81911.1"/>
    <property type="molecule type" value="Genomic_DNA"/>
</dbReference>
<dbReference type="RefSeq" id="WP_188560871.1">
    <property type="nucleotide sequence ID" value="NZ_BMGY01000006.1"/>
</dbReference>
<proteinExistence type="predicted"/>
<comment type="caution">
    <text evidence="3">The sequence shown here is derived from an EMBL/GenBank/DDBJ whole genome shotgun (WGS) entry which is preliminary data.</text>
</comment>
<accession>A0ABQ2A1A9</accession>
<dbReference type="Proteomes" id="UP000637774">
    <property type="component" value="Unassembled WGS sequence"/>
</dbReference>
<protein>
    <submittedName>
        <fullName evidence="3">Uncharacterized protein</fullName>
    </submittedName>
</protein>
<keyword evidence="4" id="KW-1185">Reference proteome</keyword>
<feature type="chain" id="PRO_5046809997" evidence="2">
    <location>
        <begin position="22"/>
        <end position="222"/>
    </location>
</feature>
<sequence length="222" mass="25674">MKPAHYLLAASLLLSTSAASAQDDGKGKDKDKYKKEYKDREYKDKDRKDYNKDYDKDRRKDYEKDRKDYDKDRNERYKEGKDRNDDRDDDDRGRRGDDDRDKRGRDGRYDSRNPRPVGGLGGVLGRVILPRAGTAGPRELAGVPRGQYPPPGECRVWYPNRPAGQQPPPTSCDRLAGVRLEPGAFILHGDQAYDAEYNWREEDRRRPGTVGRDILDVLFPRR</sequence>
<feature type="compositionally biased region" description="Basic and acidic residues" evidence="1">
    <location>
        <begin position="23"/>
        <end position="113"/>
    </location>
</feature>
<gene>
    <name evidence="3" type="ORF">GCM10011495_09340</name>
</gene>
<evidence type="ECO:0000256" key="1">
    <source>
        <dbReference type="SAM" id="MobiDB-lite"/>
    </source>
</evidence>
<evidence type="ECO:0000256" key="2">
    <source>
        <dbReference type="SAM" id="SignalP"/>
    </source>
</evidence>
<feature type="region of interest" description="Disordered" evidence="1">
    <location>
        <begin position="16"/>
        <end position="123"/>
    </location>
</feature>
<reference evidence="4" key="1">
    <citation type="journal article" date="2019" name="Int. J. Syst. Evol. Microbiol.">
        <title>The Global Catalogue of Microorganisms (GCM) 10K type strain sequencing project: providing services to taxonomists for standard genome sequencing and annotation.</title>
        <authorList>
            <consortium name="The Broad Institute Genomics Platform"/>
            <consortium name="The Broad Institute Genome Sequencing Center for Infectious Disease"/>
            <person name="Wu L."/>
            <person name="Ma J."/>
        </authorList>
    </citation>
    <scope>NUCLEOTIDE SEQUENCE [LARGE SCALE GENOMIC DNA]</scope>
    <source>
        <strain evidence="4">CGMCC 1.14966</strain>
    </source>
</reference>
<keyword evidence="2" id="KW-0732">Signal</keyword>
<evidence type="ECO:0000313" key="3">
    <source>
        <dbReference type="EMBL" id="GGH81911.1"/>
    </source>
</evidence>
<name>A0ABQ2A1A9_9BACT</name>